<dbReference type="PANTHER" id="PTHR13232">
    <property type="entry name" value="NAD(P)H-HYDRATE EPIMERASE"/>
    <property type="match status" value="1"/>
</dbReference>
<keyword evidence="5" id="KW-0547">Nucleotide-binding</keyword>
<dbReference type="GO" id="GO:0005739">
    <property type="term" value="C:mitochondrion"/>
    <property type="evidence" value="ECO:0007669"/>
    <property type="project" value="TreeGrafter"/>
</dbReference>
<name>A0A4Z1T4N3_GIAMU</name>
<organism evidence="11 12">
    <name type="scientific">Giardia muris</name>
    <dbReference type="NCBI Taxonomy" id="5742"/>
    <lineage>
        <taxon>Eukaryota</taxon>
        <taxon>Metamonada</taxon>
        <taxon>Diplomonadida</taxon>
        <taxon>Hexamitidae</taxon>
        <taxon>Giardiinae</taxon>
        <taxon>Giardia</taxon>
    </lineage>
</organism>
<accession>A0A4Z1T4N3</accession>
<evidence type="ECO:0000256" key="6">
    <source>
        <dbReference type="ARBA" id="ARBA00022857"/>
    </source>
</evidence>
<dbReference type="InterPro" id="IPR036652">
    <property type="entry name" value="YjeF_N_dom_sf"/>
</dbReference>
<dbReference type="EC" id="5.1.99.6" evidence="3"/>
<protein>
    <recommendedName>
        <fullName evidence="3">NAD(P)H-hydrate epimerase</fullName>
        <ecNumber evidence="3">5.1.99.6</ecNumber>
    </recommendedName>
</protein>
<evidence type="ECO:0000256" key="2">
    <source>
        <dbReference type="ARBA" id="ARBA00000909"/>
    </source>
</evidence>
<evidence type="ECO:0000256" key="5">
    <source>
        <dbReference type="ARBA" id="ARBA00022741"/>
    </source>
</evidence>
<dbReference type="GO" id="GO:0046872">
    <property type="term" value="F:metal ion binding"/>
    <property type="evidence" value="ECO:0007669"/>
    <property type="project" value="UniProtKB-KW"/>
</dbReference>
<keyword evidence="8" id="KW-0520">NAD</keyword>
<keyword evidence="7" id="KW-0630">Potassium</keyword>
<dbReference type="EMBL" id="VDLU01000001">
    <property type="protein sequence ID" value="TNJ30628.1"/>
    <property type="molecule type" value="Genomic_DNA"/>
</dbReference>
<dbReference type="PANTHER" id="PTHR13232:SF10">
    <property type="entry name" value="NAD(P)H-HYDRATE EPIMERASE"/>
    <property type="match status" value="1"/>
</dbReference>
<evidence type="ECO:0000259" key="10">
    <source>
        <dbReference type="PROSITE" id="PS51385"/>
    </source>
</evidence>
<evidence type="ECO:0000256" key="7">
    <source>
        <dbReference type="ARBA" id="ARBA00022958"/>
    </source>
</evidence>
<comment type="catalytic activity">
    <reaction evidence="1">
        <text>(6R)-NADHX = (6S)-NADHX</text>
        <dbReference type="Rhea" id="RHEA:32215"/>
        <dbReference type="ChEBI" id="CHEBI:64074"/>
        <dbReference type="ChEBI" id="CHEBI:64075"/>
        <dbReference type="EC" id="5.1.99.6"/>
    </reaction>
</comment>
<dbReference type="InterPro" id="IPR004443">
    <property type="entry name" value="YjeF_N_dom"/>
</dbReference>
<keyword evidence="4" id="KW-0479">Metal-binding</keyword>
<proteinExistence type="predicted"/>
<dbReference type="InterPro" id="IPR032976">
    <property type="entry name" value="YJEFN_prot_NAXE-like"/>
</dbReference>
<gene>
    <name evidence="11" type="ORF">GMRT_12218</name>
</gene>
<dbReference type="GO" id="GO:0052856">
    <property type="term" value="F:NAD(P)HX epimerase activity"/>
    <property type="evidence" value="ECO:0007669"/>
    <property type="project" value="UniProtKB-EC"/>
</dbReference>
<comment type="catalytic activity">
    <reaction evidence="2">
        <text>(6R)-NADPHX = (6S)-NADPHX</text>
        <dbReference type="Rhea" id="RHEA:32227"/>
        <dbReference type="ChEBI" id="CHEBI:64076"/>
        <dbReference type="ChEBI" id="CHEBI:64077"/>
        <dbReference type="EC" id="5.1.99.6"/>
    </reaction>
</comment>
<feature type="domain" description="YjeF N-terminal" evidence="10">
    <location>
        <begin position="9"/>
        <end position="239"/>
    </location>
</feature>
<dbReference type="OrthoDB" id="10064708at2759"/>
<dbReference type="NCBIfam" id="TIGR00197">
    <property type="entry name" value="yjeF_nterm"/>
    <property type="match status" value="1"/>
</dbReference>
<dbReference type="AlphaFoldDB" id="A0A4Z1T4N3"/>
<evidence type="ECO:0000313" key="12">
    <source>
        <dbReference type="Proteomes" id="UP000315496"/>
    </source>
</evidence>
<evidence type="ECO:0000313" key="11">
    <source>
        <dbReference type="EMBL" id="TNJ30628.1"/>
    </source>
</evidence>
<keyword evidence="9" id="KW-0413">Isomerase</keyword>
<keyword evidence="12" id="KW-1185">Reference proteome</keyword>
<dbReference type="PROSITE" id="PS51385">
    <property type="entry name" value="YJEF_N"/>
    <property type="match status" value="1"/>
</dbReference>
<dbReference type="VEuPathDB" id="GiardiaDB:GMRT_12218"/>
<evidence type="ECO:0000256" key="3">
    <source>
        <dbReference type="ARBA" id="ARBA00012228"/>
    </source>
</evidence>
<reference evidence="11 12" key="1">
    <citation type="submission" date="2019-05" db="EMBL/GenBank/DDBJ databases">
        <title>The compact genome of Giardia muris reveals important steps in the evolution of intestinal protozoan parasites.</title>
        <authorList>
            <person name="Xu F."/>
            <person name="Jimenez-Gonzalez A."/>
            <person name="Einarsson E."/>
            <person name="Astvaldsson A."/>
            <person name="Peirasmaki D."/>
            <person name="Eckmann L."/>
            <person name="Andersson J.O."/>
            <person name="Svard S.G."/>
            <person name="Jerlstrom-Hultqvist J."/>
        </authorList>
    </citation>
    <scope>NUCLEOTIDE SEQUENCE [LARGE SCALE GENOMIC DNA]</scope>
    <source>
        <strain evidence="11 12">Roberts-Thomson</strain>
    </source>
</reference>
<keyword evidence="6" id="KW-0521">NADP</keyword>
<dbReference type="GO" id="GO:0000166">
    <property type="term" value="F:nucleotide binding"/>
    <property type="evidence" value="ECO:0007669"/>
    <property type="project" value="UniProtKB-KW"/>
</dbReference>
<dbReference type="Pfam" id="PF03853">
    <property type="entry name" value="YjeF_N"/>
    <property type="match status" value="1"/>
</dbReference>
<evidence type="ECO:0000256" key="9">
    <source>
        <dbReference type="ARBA" id="ARBA00023235"/>
    </source>
</evidence>
<evidence type="ECO:0000256" key="4">
    <source>
        <dbReference type="ARBA" id="ARBA00022723"/>
    </source>
</evidence>
<dbReference type="SUPFAM" id="SSF64153">
    <property type="entry name" value="YjeF N-terminal domain-like"/>
    <property type="match status" value="1"/>
</dbReference>
<dbReference type="Gene3D" id="3.40.50.10260">
    <property type="entry name" value="YjeF N-terminal domain"/>
    <property type="match status" value="1"/>
</dbReference>
<evidence type="ECO:0000256" key="8">
    <source>
        <dbReference type="ARBA" id="ARBA00023027"/>
    </source>
</evidence>
<dbReference type="Proteomes" id="UP000315496">
    <property type="component" value="Chromosome 1"/>
</dbReference>
<comment type="caution">
    <text evidence="11">The sequence shown here is derived from an EMBL/GenBank/DDBJ whole genome shotgun (WGS) entry which is preliminary data.</text>
</comment>
<sequence length="261" mass="28196">MQAVTGSCAAALDEDLMSVAGYTLAQLMEVAGLGVARVTMDYIKKTAGFRDSGILIVCGPGNNGGDGLVAARYLASGPLSIASVCIWLPKESTGQGPQGMLRLARQMGIIIIEGVGLDSLKAIREFADTCPYLFVLDALFGFNYKGDVIKEPYNKVTEAILQISRSETFSSRLKLISIDVPSGWSVDNPDWNPGSSPPSDKLNPDVVISLTVPKACTMWLEPRVEQYLAGNFLTPVLAEKYDLLDIKDLWTGIDDIYLQLP</sequence>
<evidence type="ECO:0000256" key="1">
    <source>
        <dbReference type="ARBA" id="ARBA00000013"/>
    </source>
</evidence>